<dbReference type="EMBL" id="AP019781">
    <property type="protein sequence ID" value="BBL69170.1"/>
    <property type="molecule type" value="Genomic_DNA"/>
</dbReference>
<feature type="transmembrane region" description="Helical" evidence="2">
    <location>
        <begin position="345"/>
        <end position="369"/>
    </location>
</feature>
<feature type="transmembrane region" description="Helical" evidence="2">
    <location>
        <begin position="168"/>
        <end position="186"/>
    </location>
</feature>
<feature type="transmembrane region" description="Helical" evidence="2">
    <location>
        <begin position="282"/>
        <end position="303"/>
    </location>
</feature>
<evidence type="ECO:0000256" key="2">
    <source>
        <dbReference type="SAM" id="Phobius"/>
    </source>
</evidence>
<feature type="transmembrane region" description="Helical" evidence="2">
    <location>
        <begin position="198"/>
        <end position="220"/>
    </location>
</feature>
<feature type="transmembrane region" description="Helical" evidence="2">
    <location>
        <begin position="67"/>
        <end position="89"/>
    </location>
</feature>
<feature type="transmembrane region" description="Helical" evidence="2">
    <location>
        <begin position="436"/>
        <end position="454"/>
    </location>
</feature>
<dbReference type="PANTHER" id="PTHR23526">
    <property type="entry name" value="INTEGRAL MEMBRANE TRANSPORT PROTEIN-RELATED"/>
    <property type="match status" value="1"/>
</dbReference>
<dbReference type="CDD" id="cd06174">
    <property type="entry name" value="MFS"/>
    <property type="match status" value="1"/>
</dbReference>
<gene>
    <name evidence="3" type="ORF">MchiMG62_23510</name>
</gene>
<evidence type="ECO:0000256" key="1">
    <source>
        <dbReference type="SAM" id="MobiDB-lite"/>
    </source>
</evidence>
<keyword evidence="4" id="KW-1185">Reference proteome</keyword>
<keyword evidence="2" id="KW-0472">Membrane</keyword>
<reference evidence="3 4" key="1">
    <citation type="submission" date="2019-06" db="EMBL/GenBank/DDBJ databases">
        <title>Complete genome sequence of Methanoculleus chikugoensis strain MG62.</title>
        <authorList>
            <person name="Asakawa S."/>
            <person name="Dianou D."/>
        </authorList>
    </citation>
    <scope>NUCLEOTIDE SEQUENCE [LARGE SCALE GENOMIC DNA]</scope>
    <source>
        <strain evidence="3 4">MG62</strain>
    </source>
</reference>
<dbReference type="Proteomes" id="UP000824969">
    <property type="component" value="Chromosome"/>
</dbReference>
<dbReference type="Pfam" id="PF07690">
    <property type="entry name" value="MFS_1"/>
    <property type="match status" value="1"/>
</dbReference>
<feature type="transmembrane region" description="Helical" evidence="2">
    <location>
        <begin position="40"/>
        <end position="61"/>
    </location>
</feature>
<evidence type="ECO:0000313" key="4">
    <source>
        <dbReference type="Proteomes" id="UP000824969"/>
    </source>
</evidence>
<organism evidence="3 4">
    <name type="scientific">Methanoculleus chikugoensis</name>
    <dbReference type="NCBI Taxonomy" id="118126"/>
    <lineage>
        <taxon>Archaea</taxon>
        <taxon>Methanobacteriati</taxon>
        <taxon>Methanobacteriota</taxon>
        <taxon>Stenosarchaea group</taxon>
        <taxon>Methanomicrobia</taxon>
        <taxon>Methanomicrobiales</taxon>
        <taxon>Methanomicrobiaceae</taxon>
        <taxon>Methanoculleus</taxon>
    </lineage>
</organism>
<feature type="compositionally biased region" description="Acidic residues" evidence="1">
    <location>
        <begin position="512"/>
        <end position="522"/>
    </location>
</feature>
<dbReference type="InterPro" id="IPR052528">
    <property type="entry name" value="Sugar_transport-like"/>
</dbReference>
<feature type="transmembrane region" description="Helical" evidence="2">
    <location>
        <begin position="315"/>
        <end position="333"/>
    </location>
</feature>
<protein>
    <submittedName>
        <fullName evidence="3">MFS transporter</fullName>
    </submittedName>
</protein>
<evidence type="ECO:0000313" key="3">
    <source>
        <dbReference type="EMBL" id="BBL69170.1"/>
    </source>
</evidence>
<feature type="transmembrane region" description="Helical" evidence="2">
    <location>
        <begin position="96"/>
        <end position="120"/>
    </location>
</feature>
<keyword evidence="2" id="KW-0812">Transmembrane</keyword>
<name>A0ABN5XPM4_9EURY</name>
<feature type="transmembrane region" description="Helical" evidence="2">
    <location>
        <begin position="126"/>
        <end position="147"/>
    </location>
</feature>
<dbReference type="PANTHER" id="PTHR23526:SF2">
    <property type="entry name" value="MAJOR FACILITATOR SUPERFAMILY (MFS) PROFILE DOMAIN-CONTAINING PROTEIN"/>
    <property type="match status" value="1"/>
</dbReference>
<feature type="region of interest" description="Disordered" evidence="1">
    <location>
        <begin position="501"/>
        <end position="529"/>
    </location>
</feature>
<feature type="transmembrane region" description="Helical" evidence="2">
    <location>
        <begin position="252"/>
        <end position="276"/>
    </location>
</feature>
<keyword evidence="2" id="KW-1133">Transmembrane helix</keyword>
<accession>A0ABN5XPM4</accession>
<sequence>MTGFVSIKRGRRRRTIFEAKKSLTAEEVEHGLKLVIRDGLATQAMVTLTGGIFLVAFALQLGASNTVIGLLAAIPPLAELLQIPAIYIVDRIRIRRLVVVAASLAARLCWIPIILIPFFLSPGQGVIALIASIALYASFSAISHCGWNSWMRDLIPQDRLGAFFSHRLTLSTALALVVSLVAGFFIDSWEIAFPDLAAYGYSVLFLLGLIAGLVGITFLARTPEPRMVVEEGEDGLLAAIKKPFADLNFKNLIIFLGSWNFAVNLASPFFTVYMLQRIGLDISLVVALSVLSQVMNIIFYRSWGRVSDRYSNKSVLAVSGPLFMLAIFAWLFVTLPNVYILTYPLLVLIHILMGISLAGVSLASGNIGLKLAPKGQATSYLAASTFANSVAAGVAPILGGLFVDFFAERELIWTLIWKDPVRELVFVTLDLQQWEFFFLFAFLLGLYSLHRLAAVQEEGEAKEQEVVDELIAGVRRDMRNFSPAGGLRDMVKFPFSSIRNYRKKSRQKPPEEETAEEGEGTEPLDPRRP</sequence>
<proteinExistence type="predicted"/>
<dbReference type="InterPro" id="IPR011701">
    <property type="entry name" value="MFS"/>
</dbReference>
<feature type="transmembrane region" description="Helical" evidence="2">
    <location>
        <begin position="381"/>
        <end position="403"/>
    </location>
</feature>